<keyword evidence="6" id="KW-1185">Reference proteome</keyword>
<dbReference type="EC" id="5.4.99.-" evidence="3"/>
<name>A0ABV1E439_9FIRM</name>
<dbReference type="Proteomes" id="UP001464378">
    <property type="component" value="Unassembled WGS sequence"/>
</dbReference>
<dbReference type="InterPro" id="IPR006145">
    <property type="entry name" value="PsdUridine_synth_RsuA/RluA"/>
</dbReference>
<dbReference type="Gene3D" id="3.30.2350.10">
    <property type="entry name" value="Pseudouridine synthase"/>
    <property type="match status" value="1"/>
</dbReference>
<dbReference type="Pfam" id="PF00849">
    <property type="entry name" value="PseudoU_synth_2"/>
    <property type="match status" value="1"/>
</dbReference>
<evidence type="ECO:0000313" key="6">
    <source>
        <dbReference type="Proteomes" id="UP001464378"/>
    </source>
</evidence>
<dbReference type="EMBL" id="JBBMFK010000001">
    <property type="protein sequence ID" value="MEQ2442071.1"/>
    <property type="molecule type" value="Genomic_DNA"/>
</dbReference>
<dbReference type="InterPro" id="IPR020103">
    <property type="entry name" value="PsdUridine_synth_cat_dom_sf"/>
</dbReference>
<comment type="catalytic activity">
    <reaction evidence="1 3">
        <text>a uridine in RNA = a pseudouridine in RNA</text>
        <dbReference type="Rhea" id="RHEA:48348"/>
        <dbReference type="Rhea" id="RHEA-COMP:12068"/>
        <dbReference type="Rhea" id="RHEA-COMP:12069"/>
        <dbReference type="ChEBI" id="CHEBI:65314"/>
        <dbReference type="ChEBI" id="CHEBI:65315"/>
    </reaction>
</comment>
<organism evidence="5 6">
    <name type="scientific">Pseudoflavonifractor intestinihominis</name>
    <dbReference type="NCBI Taxonomy" id="3133171"/>
    <lineage>
        <taxon>Bacteria</taxon>
        <taxon>Bacillati</taxon>
        <taxon>Bacillota</taxon>
        <taxon>Clostridia</taxon>
        <taxon>Eubacteriales</taxon>
        <taxon>Oscillospiraceae</taxon>
        <taxon>Pseudoflavonifractor</taxon>
    </lineage>
</organism>
<evidence type="ECO:0000259" key="4">
    <source>
        <dbReference type="Pfam" id="PF00849"/>
    </source>
</evidence>
<dbReference type="NCBIfam" id="TIGR00005">
    <property type="entry name" value="rluA_subfam"/>
    <property type="match status" value="1"/>
</dbReference>
<comment type="similarity">
    <text evidence="2 3">Belongs to the pseudouridine synthase RluA family.</text>
</comment>
<gene>
    <name evidence="5" type="ORF">WMO64_01145</name>
</gene>
<dbReference type="SUPFAM" id="SSF55120">
    <property type="entry name" value="Pseudouridine synthase"/>
    <property type="match status" value="1"/>
</dbReference>
<keyword evidence="3 5" id="KW-0413">Isomerase</keyword>
<evidence type="ECO:0000256" key="1">
    <source>
        <dbReference type="ARBA" id="ARBA00000073"/>
    </source>
</evidence>
<comment type="caution">
    <text evidence="5">The sequence shown here is derived from an EMBL/GenBank/DDBJ whole genome shotgun (WGS) entry which is preliminary data.</text>
</comment>
<proteinExistence type="inferred from homology"/>
<evidence type="ECO:0000313" key="5">
    <source>
        <dbReference type="EMBL" id="MEQ2442071.1"/>
    </source>
</evidence>
<evidence type="ECO:0000256" key="2">
    <source>
        <dbReference type="ARBA" id="ARBA00010876"/>
    </source>
</evidence>
<accession>A0ABV1E439</accession>
<dbReference type="InterPro" id="IPR006225">
    <property type="entry name" value="PsdUridine_synth_RluC/D"/>
</dbReference>
<dbReference type="PROSITE" id="PS01129">
    <property type="entry name" value="PSI_RLU"/>
    <property type="match status" value="1"/>
</dbReference>
<protein>
    <recommendedName>
        <fullName evidence="3">Pseudouridine synthase</fullName>
        <ecNumber evidence="3">5.4.99.-</ecNumber>
    </recommendedName>
</protein>
<dbReference type="InterPro" id="IPR006224">
    <property type="entry name" value="PsdUridine_synth_RluA-like_CS"/>
</dbReference>
<sequence>MDSPRRLNLTVTPEQTGWKVDELLRGPLALSGTVIRRVKWLEDGILLDGVRAMVGDRVRAGQVLSVVVGDTEVSDAIVPAPGPLDIVYRDQDVLVLNKAPGVAVHPGPGHYSDTIGNFLMDYYKKQGILADFHPVHRLDRGTSGLLLVALHGHAQEVLKEQLHTPNFRRVYLAVCEGTPEPLSGVIDAPIGRLEGSVLARTVRPDGQRAVTHYQTLRTGNGRSLVRLALETGRTHQIRVHMAHLGHPLTGDFLYGTEDPSLIPRPALHAAELAFTHPITGRPMAFTAPLPQDMAALVPEE</sequence>
<dbReference type="PANTHER" id="PTHR21600:SF35">
    <property type="entry name" value="PSEUDOURIDINE SYNTHASE"/>
    <property type="match status" value="1"/>
</dbReference>
<dbReference type="GO" id="GO:0016853">
    <property type="term" value="F:isomerase activity"/>
    <property type="evidence" value="ECO:0007669"/>
    <property type="project" value="UniProtKB-KW"/>
</dbReference>
<dbReference type="CDD" id="cd02869">
    <property type="entry name" value="PseudoU_synth_RluA_like"/>
    <property type="match status" value="1"/>
</dbReference>
<feature type="domain" description="Pseudouridine synthase RsuA/RluA-like" evidence="4">
    <location>
        <begin position="92"/>
        <end position="243"/>
    </location>
</feature>
<reference evidence="5 6" key="1">
    <citation type="submission" date="2024-03" db="EMBL/GenBank/DDBJ databases">
        <title>Human intestinal bacterial collection.</title>
        <authorList>
            <person name="Pauvert C."/>
            <person name="Hitch T.C.A."/>
            <person name="Clavel T."/>
        </authorList>
    </citation>
    <scope>NUCLEOTIDE SEQUENCE [LARGE SCALE GENOMIC DNA]</scope>
    <source>
        <strain evidence="5 6">CLA-AP-H29</strain>
    </source>
</reference>
<comment type="function">
    <text evidence="3">Responsible for synthesis of pseudouridine from uracil.</text>
</comment>
<dbReference type="PANTHER" id="PTHR21600">
    <property type="entry name" value="MITOCHONDRIAL RNA PSEUDOURIDINE SYNTHASE"/>
    <property type="match status" value="1"/>
</dbReference>
<dbReference type="InterPro" id="IPR050188">
    <property type="entry name" value="RluA_PseudoU_synthase"/>
</dbReference>
<evidence type="ECO:0000256" key="3">
    <source>
        <dbReference type="RuleBase" id="RU362028"/>
    </source>
</evidence>
<dbReference type="RefSeq" id="WP_349230732.1">
    <property type="nucleotide sequence ID" value="NZ_JBBMFK010000001.1"/>
</dbReference>